<dbReference type="InterPro" id="IPR011051">
    <property type="entry name" value="RmlC_Cupin_sf"/>
</dbReference>
<reference evidence="4" key="1">
    <citation type="submission" date="2017-11" db="EMBL/GenBank/DDBJ databases">
        <authorList>
            <person name="Watanabe M."/>
            <person name="Kojima H."/>
        </authorList>
    </citation>
    <scope>NUCLEOTIDE SEQUENCE [LARGE SCALE GENOMIC DNA]</scope>
    <source>
        <strain evidence="4">Tokyo 01</strain>
    </source>
</reference>
<dbReference type="OrthoDB" id="5343295at2"/>
<dbReference type="InterPro" id="IPR050807">
    <property type="entry name" value="TransReg_Diox_bact_type"/>
</dbReference>
<feature type="domain" description="HTH cro/C1-type" evidence="2">
    <location>
        <begin position="25"/>
        <end position="79"/>
    </location>
</feature>
<dbReference type="Proteomes" id="UP000288096">
    <property type="component" value="Unassembled WGS sequence"/>
</dbReference>
<dbReference type="GO" id="GO:0003677">
    <property type="term" value="F:DNA binding"/>
    <property type="evidence" value="ECO:0007669"/>
    <property type="project" value="UniProtKB-KW"/>
</dbReference>
<dbReference type="InterPro" id="IPR013096">
    <property type="entry name" value="Cupin_2"/>
</dbReference>
<comment type="caution">
    <text evidence="3">The sequence shown here is derived from an EMBL/GenBank/DDBJ whole genome shotgun (WGS) entry which is preliminary data.</text>
</comment>
<dbReference type="Gene3D" id="2.60.120.10">
    <property type="entry name" value="Jelly Rolls"/>
    <property type="match status" value="1"/>
</dbReference>
<dbReference type="GO" id="GO:0003700">
    <property type="term" value="F:DNA-binding transcription factor activity"/>
    <property type="evidence" value="ECO:0007669"/>
    <property type="project" value="TreeGrafter"/>
</dbReference>
<keyword evidence="1" id="KW-0238">DNA-binding</keyword>
<reference evidence="4" key="2">
    <citation type="submission" date="2019-01" db="EMBL/GenBank/DDBJ databases">
        <title>Genome sequence of Desulfonema ishimotonii strain Tokyo 01.</title>
        <authorList>
            <person name="Fukui M."/>
        </authorList>
    </citation>
    <scope>NUCLEOTIDE SEQUENCE [LARGE SCALE GENOMIC DNA]</scope>
    <source>
        <strain evidence="4">Tokyo 01</strain>
    </source>
</reference>
<protein>
    <submittedName>
        <fullName evidence="3">MerR family transcriptional regulator</fullName>
    </submittedName>
</protein>
<dbReference type="AlphaFoldDB" id="A0A401FQN2"/>
<sequence length="204" mass="22558">MSNSNSQNHASAQSNKLEIAIGREIRAFRKKMDLTISELAKLAGLSAGMLSKIENGNASPSLATLQSLSGALNIPVTAFFRKYEEDRDASFVRAGEGLIIERRGTRAGHQYQLLGHSVGKSISVEPYMITLTEESEVFPLFQHPGMEFLYMLEGKMVYMHGDKSYSLSPGDSLFFDADAPHGPEELRELPIRFLSVIVSPRFSD</sequence>
<dbReference type="PANTHER" id="PTHR46797:SF1">
    <property type="entry name" value="METHYLPHOSPHONATE SYNTHASE"/>
    <property type="match status" value="1"/>
</dbReference>
<dbReference type="SUPFAM" id="SSF47413">
    <property type="entry name" value="lambda repressor-like DNA-binding domains"/>
    <property type="match status" value="1"/>
</dbReference>
<dbReference type="CDD" id="cd00093">
    <property type="entry name" value="HTH_XRE"/>
    <property type="match status" value="1"/>
</dbReference>
<dbReference type="InterPro" id="IPR014710">
    <property type="entry name" value="RmlC-like_jellyroll"/>
</dbReference>
<dbReference type="GO" id="GO:0005829">
    <property type="term" value="C:cytosol"/>
    <property type="evidence" value="ECO:0007669"/>
    <property type="project" value="TreeGrafter"/>
</dbReference>
<evidence type="ECO:0000313" key="4">
    <source>
        <dbReference type="Proteomes" id="UP000288096"/>
    </source>
</evidence>
<dbReference type="InterPro" id="IPR010982">
    <property type="entry name" value="Lambda_DNA-bd_dom_sf"/>
</dbReference>
<accession>A0A401FQN2</accession>
<organism evidence="3 4">
    <name type="scientific">Desulfonema ishimotonii</name>
    <dbReference type="NCBI Taxonomy" id="45657"/>
    <lineage>
        <taxon>Bacteria</taxon>
        <taxon>Pseudomonadati</taxon>
        <taxon>Thermodesulfobacteriota</taxon>
        <taxon>Desulfobacteria</taxon>
        <taxon>Desulfobacterales</taxon>
        <taxon>Desulfococcaceae</taxon>
        <taxon>Desulfonema</taxon>
    </lineage>
</organism>
<evidence type="ECO:0000313" key="3">
    <source>
        <dbReference type="EMBL" id="GBC59175.1"/>
    </source>
</evidence>
<dbReference type="CDD" id="cd02209">
    <property type="entry name" value="cupin_XRE_C"/>
    <property type="match status" value="1"/>
</dbReference>
<dbReference type="Pfam" id="PF07883">
    <property type="entry name" value="Cupin_2"/>
    <property type="match status" value="1"/>
</dbReference>
<name>A0A401FQN2_9BACT</name>
<keyword evidence="4" id="KW-1185">Reference proteome</keyword>
<dbReference type="PROSITE" id="PS50943">
    <property type="entry name" value="HTH_CROC1"/>
    <property type="match status" value="1"/>
</dbReference>
<dbReference type="RefSeq" id="WP_124326708.1">
    <property type="nucleotide sequence ID" value="NZ_BEXT01000001.1"/>
</dbReference>
<dbReference type="PANTHER" id="PTHR46797">
    <property type="entry name" value="HTH-TYPE TRANSCRIPTIONAL REGULATOR"/>
    <property type="match status" value="1"/>
</dbReference>
<evidence type="ECO:0000256" key="1">
    <source>
        <dbReference type="ARBA" id="ARBA00023125"/>
    </source>
</evidence>
<dbReference type="SMART" id="SM00530">
    <property type="entry name" value="HTH_XRE"/>
    <property type="match status" value="1"/>
</dbReference>
<dbReference type="SUPFAM" id="SSF51182">
    <property type="entry name" value="RmlC-like cupins"/>
    <property type="match status" value="1"/>
</dbReference>
<dbReference type="EMBL" id="BEXT01000001">
    <property type="protein sequence ID" value="GBC59175.1"/>
    <property type="molecule type" value="Genomic_DNA"/>
</dbReference>
<proteinExistence type="predicted"/>
<dbReference type="InterPro" id="IPR001387">
    <property type="entry name" value="Cro/C1-type_HTH"/>
</dbReference>
<gene>
    <name evidence="3" type="ORF">DENIS_0111</name>
</gene>
<dbReference type="Pfam" id="PF01381">
    <property type="entry name" value="HTH_3"/>
    <property type="match status" value="1"/>
</dbReference>
<dbReference type="Gene3D" id="1.10.260.40">
    <property type="entry name" value="lambda repressor-like DNA-binding domains"/>
    <property type="match status" value="1"/>
</dbReference>
<evidence type="ECO:0000259" key="2">
    <source>
        <dbReference type="PROSITE" id="PS50943"/>
    </source>
</evidence>